<gene>
    <name evidence="2" type="ORF">AKO1_003810</name>
</gene>
<dbReference type="AlphaFoldDB" id="A0AAW2Z5D6"/>
<comment type="caution">
    <text evidence="2">The sequence shown here is derived from an EMBL/GenBank/DDBJ whole genome shotgun (WGS) entry which is preliminary data.</text>
</comment>
<keyword evidence="1" id="KW-0472">Membrane</keyword>
<protein>
    <submittedName>
        <fullName evidence="2">Uncharacterized protein</fullName>
    </submittedName>
</protein>
<reference evidence="2 3" key="1">
    <citation type="submission" date="2024-03" db="EMBL/GenBank/DDBJ databases">
        <title>The Acrasis kona genome and developmental transcriptomes reveal deep origins of eukaryotic multicellular pathways.</title>
        <authorList>
            <person name="Sheikh S."/>
            <person name="Fu C.-J."/>
            <person name="Brown M.W."/>
            <person name="Baldauf S.L."/>
        </authorList>
    </citation>
    <scope>NUCLEOTIDE SEQUENCE [LARGE SCALE GENOMIC DNA]</scope>
    <source>
        <strain evidence="2 3">ATCC MYA-3509</strain>
    </source>
</reference>
<evidence type="ECO:0000256" key="1">
    <source>
        <dbReference type="SAM" id="Phobius"/>
    </source>
</evidence>
<dbReference type="Proteomes" id="UP001431209">
    <property type="component" value="Unassembled WGS sequence"/>
</dbReference>
<dbReference type="EMBL" id="JAOPGA020001097">
    <property type="protein sequence ID" value="KAL0485012.1"/>
    <property type="molecule type" value="Genomic_DNA"/>
</dbReference>
<keyword evidence="1" id="KW-1133">Transmembrane helix</keyword>
<evidence type="ECO:0000313" key="2">
    <source>
        <dbReference type="EMBL" id="KAL0485012.1"/>
    </source>
</evidence>
<feature type="transmembrane region" description="Helical" evidence="1">
    <location>
        <begin position="38"/>
        <end position="55"/>
    </location>
</feature>
<proteinExistence type="predicted"/>
<organism evidence="2 3">
    <name type="scientific">Acrasis kona</name>
    <dbReference type="NCBI Taxonomy" id="1008807"/>
    <lineage>
        <taxon>Eukaryota</taxon>
        <taxon>Discoba</taxon>
        <taxon>Heterolobosea</taxon>
        <taxon>Tetramitia</taxon>
        <taxon>Eutetramitia</taxon>
        <taxon>Acrasidae</taxon>
        <taxon>Acrasis</taxon>
    </lineage>
</organism>
<keyword evidence="3" id="KW-1185">Reference proteome</keyword>
<keyword evidence="1" id="KW-0812">Transmembrane</keyword>
<sequence>MLRFRGLQVYAHRPILRSYTSAEFFVESAEQRGNIKRFFIIFFGTAIFSATFVYVRSWDMARRRRNQFAPSPFIYIHDEGMVTTTFFDTETIAFSGKKSTYKPEEIEEAKKHALTLSRPN</sequence>
<evidence type="ECO:0000313" key="3">
    <source>
        <dbReference type="Proteomes" id="UP001431209"/>
    </source>
</evidence>
<name>A0AAW2Z5D6_9EUKA</name>
<accession>A0AAW2Z5D6</accession>